<accession>A0A085W8L9</accession>
<evidence type="ECO:0000313" key="1">
    <source>
        <dbReference type="EMBL" id="KFE64032.1"/>
    </source>
</evidence>
<dbReference type="InterPro" id="IPR050583">
    <property type="entry name" value="Mycobacterial_A85_antigen"/>
</dbReference>
<dbReference type="PANTHER" id="PTHR48098:SF6">
    <property type="entry name" value="FERRI-BACILLIBACTIN ESTERASE BESA"/>
    <property type="match status" value="1"/>
</dbReference>
<dbReference type="InterPro" id="IPR000801">
    <property type="entry name" value="Esterase-like"/>
</dbReference>
<dbReference type="Proteomes" id="UP000028725">
    <property type="component" value="Unassembled WGS sequence"/>
</dbReference>
<comment type="caution">
    <text evidence="1">The sequence shown here is derived from an EMBL/GenBank/DDBJ whole genome shotgun (WGS) entry which is preliminary data.</text>
</comment>
<dbReference type="AlphaFoldDB" id="A0A085W8L9"/>
<sequence length="353" mass="39768">MAPRSKKPVEGTLIRVHYDAGWGNRITLRGNKPPLAWSVGQEATWSDGHVWTYVWPKDSGKLEFKPLLNDRSWSIGGNYELHGGAPVDIYPSFAPGAATLEKKYDFFSPQLNNSRTLIVSLPPSYVENPLKRYPVLYMHDGQNCFEDSSSFTGVSWGVDRTRDALVSQGRMDEVIIVGITNIGPQRAFEYTGGQRNERFGGGDLYGAFLVETVKPWVDRQYRTLPGREDTALMGSSLGGLISFYLGTRYPHVFSKVACLSSAFGWNGLDLVSEVYSWGEPPPVKFYIDAGTNRDPWIPTQRMKEALLSKGYVQGENLYHYEDKGGRHTEASWAKRVHKPLRFLFPWQSTSTPR</sequence>
<dbReference type="InterPro" id="IPR029058">
    <property type="entry name" value="AB_hydrolase_fold"/>
</dbReference>
<dbReference type="Pfam" id="PF00756">
    <property type="entry name" value="Esterase"/>
    <property type="match status" value="1"/>
</dbReference>
<proteinExistence type="predicted"/>
<organism evidence="1 2">
    <name type="scientific">Hyalangium minutum</name>
    <dbReference type="NCBI Taxonomy" id="394096"/>
    <lineage>
        <taxon>Bacteria</taxon>
        <taxon>Pseudomonadati</taxon>
        <taxon>Myxococcota</taxon>
        <taxon>Myxococcia</taxon>
        <taxon>Myxococcales</taxon>
        <taxon>Cystobacterineae</taxon>
        <taxon>Archangiaceae</taxon>
        <taxon>Hyalangium</taxon>
    </lineage>
</organism>
<protein>
    <submittedName>
        <fullName evidence="1">Putative esterase</fullName>
    </submittedName>
</protein>
<dbReference type="RefSeq" id="WP_044195266.1">
    <property type="nucleotide sequence ID" value="NZ_JMCB01000015.1"/>
</dbReference>
<name>A0A085W8L9_9BACT</name>
<dbReference type="PANTHER" id="PTHR48098">
    <property type="entry name" value="ENTEROCHELIN ESTERASE-RELATED"/>
    <property type="match status" value="1"/>
</dbReference>
<dbReference type="Gene3D" id="3.40.50.1820">
    <property type="entry name" value="alpha/beta hydrolase"/>
    <property type="match status" value="1"/>
</dbReference>
<gene>
    <name evidence="1" type="ORF">DB31_2445</name>
</gene>
<dbReference type="STRING" id="394096.DB31_2445"/>
<evidence type="ECO:0000313" key="2">
    <source>
        <dbReference type="Proteomes" id="UP000028725"/>
    </source>
</evidence>
<keyword evidence="2" id="KW-1185">Reference proteome</keyword>
<dbReference type="SUPFAM" id="SSF53474">
    <property type="entry name" value="alpha/beta-Hydrolases"/>
    <property type="match status" value="1"/>
</dbReference>
<reference evidence="1 2" key="1">
    <citation type="submission" date="2014-04" db="EMBL/GenBank/DDBJ databases">
        <title>Genome assembly of Hyalangium minutum DSM 14724.</title>
        <authorList>
            <person name="Sharma G."/>
            <person name="Subramanian S."/>
        </authorList>
    </citation>
    <scope>NUCLEOTIDE SEQUENCE [LARGE SCALE GENOMIC DNA]</scope>
    <source>
        <strain evidence="1 2">DSM 14724</strain>
    </source>
</reference>
<dbReference type="EMBL" id="JMCB01000015">
    <property type="protein sequence ID" value="KFE64032.1"/>
    <property type="molecule type" value="Genomic_DNA"/>
</dbReference>
<dbReference type="OrthoDB" id="49490at2"/>